<protein>
    <submittedName>
        <fullName evidence="3">Fic family protein</fullName>
    </submittedName>
</protein>
<dbReference type="PANTHER" id="PTHR13504:SF38">
    <property type="entry name" value="FIDO DOMAIN-CONTAINING PROTEIN"/>
    <property type="match status" value="1"/>
</dbReference>
<proteinExistence type="predicted"/>
<evidence type="ECO:0000259" key="2">
    <source>
        <dbReference type="PROSITE" id="PS51459"/>
    </source>
</evidence>
<sequence length="420" mass="45078">MFSDSVGDVPDEPTDGAGASEPVRAPRVRVPVPPIGLERQHWAPSAAVGYTRRERSGTGAYRSAVPAEIADLTLALPAELVADSEDAAAEIARFDASSQHTIGAVTAVLLRSESSSSSQIEQITASARAIAEAELTGLGSGNAVGIVDNMHAMAEALQRTDHLTVDGIAEIQRTLLARHAPRLVGWRAEPVWVGGRGSTPVTADFVAPDHRRILAALEDLVTFAGRDDLPVLPQIAVAHAQFETIHPFADGNGRTGRALVHLMLRSKQLVRTATVPISGGLLVGKDTYFEALGAYRAGDAAPIVDELNHAALRSVHQGRRLIDRMSQLRDTWRATVRARSDSTVWRIIDLLPGHPVLDAETIARRTGVHAAGVRRSVAPLLEAGILVASQHFKSHKQLYRAPAVLDLLDDYATEVGRRQR</sequence>
<dbReference type="PROSITE" id="PS51459">
    <property type="entry name" value="FIDO"/>
    <property type="match status" value="1"/>
</dbReference>
<dbReference type="InterPro" id="IPR040198">
    <property type="entry name" value="Fido_containing"/>
</dbReference>
<dbReference type="PANTHER" id="PTHR13504">
    <property type="entry name" value="FIDO DOMAIN-CONTAINING PROTEIN DDB_G0283145"/>
    <property type="match status" value="1"/>
</dbReference>
<dbReference type="EMBL" id="BAAAYR010000001">
    <property type="protein sequence ID" value="GAA3558414.1"/>
    <property type="molecule type" value="Genomic_DNA"/>
</dbReference>
<evidence type="ECO:0000256" key="1">
    <source>
        <dbReference type="SAM" id="MobiDB-lite"/>
    </source>
</evidence>
<comment type="caution">
    <text evidence="3">The sequence shown here is derived from an EMBL/GenBank/DDBJ whole genome shotgun (WGS) entry which is preliminary data.</text>
</comment>
<feature type="region of interest" description="Disordered" evidence="1">
    <location>
        <begin position="1"/>
        <end position="27"/>
    </location>
</feature>
<feature type="domain" description="Fido" evidence="2">
    <location>
        <begin position="163"/>
        <end position="309"/>
    </location>
</feature>
<dbReference type="Pfam" id="PF02661">
    <property type="entry name" value="Fic"/>
    <property type="match status" value="1"/>
</dbReference>
<dbReference type="Gene3D" id="1.10.3290.10">
    <property type="entry name" value="Fido-like domain"/>
    <property type="match status" value="1"/>
</dbReference>
<dbReference type="InterPro" id="IPR003812">
    <property type="entry name" value="Fido"/>
</dbReference>
<accession>A0ABP6X3K1</accession>
<evidence type="ECO:0000313" key="3">
    <source>
        <dbReference type="EMBL" id="GAA3558414.1"/>
    </source>
</evidence>
<evidence type="ECO:0000313" key="4">
    <source>
        <dbReference type="Proteomes" id="UP001500767"/>
    </source>
</evidence>
<gene>
    <name evidence="3" type="ORF">GCM10022197_12160</name>
</gene>
<dbReference type="InterPro" id="IPR036597">
    <property type="entry name" value="Fido-like_dom_sf"/>
</dbReference>
<name>A0ABP6X3K1_9ACTN</name>
<keyword evidence="4" id="KW-1185">Reference proteome</keyword>
<dbReference type="SUPFAM" id="SSF46785">
    <property type="entry name" value="Winged helix' DNA-binding domain"/>
    <property type="match status" value="1"/>
</dbReference>
<reference evidence="4" key="1">
    <citation type="journal article" date="2019" name="Int. J. Syst. Evol. Microbiol.">
        <title>The Global Catalogue of Microorganisms (GCM) 10K type strain sequencing project: providing services to taxonomists for standard genome sequencing and annotation.</title>
        <authorList>
            <consortium name="The Broad Institute Genomics Platform"/>
            <consortium name="The Broad Institute Genome Sequencing Center for Infectious Disease"/>
            <person name="Wu L."/>
            <person name="Ma J."/>
        </authorList>
    </citation>
    <scope>NUCLEOTIDE SEQUENCE [LARGE SCALE GENOMIC DNA]</scope>
    <source>
        <strain evidence="4">JCM 16540</strain>
    </source>
</reference>
<organism evidence="3 4">
    <name type="scientific">Microlunatus spumicola</name>
    <dbReference type="NCBI Taxonomy" id="81499"/>
    <lineage>
        <taxon>Bacteria</taxon>
        <taxon>Bacillati</taxon>
        <taxon>Actinomycetota</taxon>
        <taxon>Actinomycetes</taxon>
        <taxon>Propionibacteriales</taxon>
        <taxon>Propionibacteriaceae</taxon>
        <taxon>Microlunatus</taxon>
    </lineage>
</organism>
<dbReference type="SUPFAM" id="SSF140931">
    <property type="entry name" value="Fic-like"/>
    <property type="match status" value="1"/>
</dbReference>
<dbReference type="InterPro" id="IPR036390">
    <property type="entry name" value="WH_DNA-bd_sf"/>
</dbReference>
<dbReference type="Proteomes" id="UP001500767">
    <property type="component" value="Unassembled WGS sequence"/>
</dbReference>